<dbReference type="InterPro" id="IPR011990">
    <property type="entry name" value="TPR-like_helical_dom_sf"/>
</dbReference>
<proteinExistence type="predicted"/>
<dbReference type="Gene3D" id="1.25.40.10">
    <property type="entry name" value="Tetratricopeptide repeat domain"/>
    <property type="match status" value="1"/>
</dbReference>
<dbReference type="EMBL" id="LHZT01000123">
    <property type="protein sequence ID" value="KXV56987.1"/>
    <property type="molecule type" value="Genomic_DNA"/>
</dbReference>
<organism evidence="1 2">
    <name type="scientific">Acetobacter tropicalis</name>
    <dbReference type="NCBI Taxonomy" id="104102"/>
    <lineage>
        <taxon>Bacteria</taxon>
        <taxon>Pseudomonadati</taxon>
        <taxon>Pseudomonadota</taxon>
        <taxon>Alphaproteobacteria</taxon>
        <taxon>Acetobacterales</taxon>
        <taxon>Acetobacteraceae</taxon>
        <taxon>Acetobacter</taxon>
    </lineage>
</organism>
<comment type="caution">
    <text evidence="1">The sequence shown here is derived from an EMBL/GenBank/DDBJ whole genome shotgun (WGS) entry which is preliminary data.</text>
</comment>
<evidence type="ECO:0000313" key="2">
    <source>
        <dbReference type="Proteomes" id="UP000075411"/>
    </source>
</evidence>
<reference evidence="1 2" key="1">
    <citation type="submission" date="2015-06" db="EMBL/GenBank/DDBJ databases">
        <title>Improved classification and identification of acetic acid bacteria using matrix-assisted laser desorption/ionization time-of-flight mass spectrometry; Gluconobacter nephelii and Gluconobacter uchimurae are later heterotypic synonyms of Gluconobacter japonicus and Gluconobacter oxydans, respectively.</title>
        <authorList>
            <person name="Li L."/>
            <person name="Cleenwerck I."/>
            <person name="De Vuyst L."/>
            <person name="Vandamme P."/>
        </authorList>
    </citation>
    <scope>NUCLEOTIDE SEQUENCE [LARGE SCALE GENOMIC DNA]</scope>
    <source>
        <strain evidence="1 2">LMG 1663</strain>
    </source>
</reference>
<dbReference type="PATRIC" id="fig|104102.12.peg.1332"/>
<dbReference type="Proteomes" id="UP000075411">
    <property type="component" value="Unassembled WGS sequence"/>
</dbReference>
<protein>
    <submittedName>
        <fullName evidence="1">N-acetylglucosamine transferase</fullName>
    </submittedName>
</protein>
<dbReference type="InterPro" id="IPR019734">
    <property type="entry name" value="TPR_rpt"/>
</dbReference>
<dbReference type="SUPFAM" id="SSF53756">
    <property type="entry name" value="UDP-Glycosyltransferase/glycogen phosphorylase"/>
    <property type="match status" value="1"/>
</dbReference>
<dbReference type="Gene3D" id="3.40.50.2000">
    <property type="entry name" value="Glycogen Phosphorylase B"/>
    <property type="match status" value="1"/>
</dbReference>
<dbReference type="GO" id="GO:0000030">
    <property type="term" value="F:mannosyltransferase activity"/>
    <property type="evidence" value="ECO:0007669"/>
    <property type="project" value="TreeGrafter"/>
</dbReference>
<dbReference type="AlphaFoldDB" id="A0A149TV71"/>
<dbReference type="RefSeq" id="WP_061488311.1">
    <property type="nucleotide sequence ID" value="NZ_LHZT01000123.1"/>
</dbReference>
<dbReference type="SUPFAM" id="SSF48452">
    <property type="entry name" value="TPR-like"/>
    <property type="match status" value="2"/>
</dbReference>
<dbReference type="InterPro" id="IPR052384">
    <property type="entry name" value="TMTC_O-mannosyltransferase"/>
</dbReference>
<dbReference type="PANTHER" id="PTHR44216">
    <property type="entry name" value="PROTEIN O-MANNOSYL-TRANSFERASE TMTC2"/>
    <property type="match status" value="1"/>
</dbReference>
<sequence length="640" mass="68148">MPQSSETTTAPSVSVALALLAAGNAERAAEMLRSLLRANSQDAEAWHAMACVARAGGDAQSAVGLAGRAIHITPEPHFHITLGLALLALGHVEPARAAVHVAVLGTPRDPRAHQAMAEILEAQGRLADAGQALRNALRLRPLEAARHLELAAFLARHGQTAEALQISENAVALAPQDIFTQNQHALLLERAGRTAQAEPYFAAVATALPHDAAALANYGAALFATGAFDQARSVLLESAARNPNAAETRSNLGLVLMALGALPQAEQELGAACRLRPVDARLAVNYGTVLADLGRREEAETMFRHSMTSAASEQDKARATFNLGTLLLAEGRFQEGWKRFEARKQILPAGRTENLPSWDGQPQQAPVLLYAEQGLGDTVQFLRYVLPAASRAPVILAVPESLQALVSATAYARQTGVTVLPAGAKAREYGAVAACSLLSLPHVMGLAMPLSWQTVCDPASLAGAEQKTDDAVLKVGLCWSGNPDYRFDRRRSLAPDGLMPLAEVEGVTFQSLQKQGEAPSFPILPLPEGDMLVTARVMAGLDVVITVDTVIAHLAGMMGKPVWLLNRFGGDWRWEKGSTAIGADGQPHNLWYPSLRVFGQSEPGEGASPWQQPVEAVTQALRALVRESAGRRLLRQKTPL</sequence>
<dbReference type="Pfam" id="PF13432">
    <property type="entry name" value="TPR_16"/>
    <property type="match status" value="2"/>
</dbReference>
<dbReference type="PANTHER" id="PTHR44216:SF3">
    <property type="entry name" value="PROTEIN O-MANNOSYL-TRANSFERASE TMTC2"/>
    <property type="match status" value="1"/>
</dbReference>
<accession>A0A149TV71</accession>
<gene>
    <name evidence="1" type="ORF">AD947_09880</name>
</gene>
<dbReference type="GO" id="GO:0035269">
    <property type="term" value="P:protein O-linked glycosylation via mannose"/>
    <property type="evidence" value="ECO:0007669"/>
    <property type="project" value="TreeGrafter"/>
</dbReference>
<dbReference type="OrthoDB" id="9778733at2"/>
<keyword evidence="1" id="KW-0808">Transferase</keyword>
<dbReference type="Pfam" id="PF14559">
    <property type="entry name" value="TPR_19"/>
    <property type="match status" value="1"/>
</dbReference>
<name>A0A149TV71_9PROT</name>
<evidence type="ECO:0000313" key="1">
    <source>
        <dbReference type="EMBL" id="KXV56987.1"/>
    </source>
</evidence>
<dbReference type="SMART" id="SM00028">
    <property type="entry name" value="TPR"/>
    <property type="match status" value="5"/>
</dbReference>